<accession>A0A8T0HKZ8</accession>
<keyword evidence="1" id="KW-0479">Metal-binding</keyword>
<reference evidence="4" key="1">
    <citation type="submission" date="2020-06" db="EMBL/GenBank/DDBJ databases">
        <title>WGS assembly of Ceratodon purpureus strain R40.</title>
        <authorList>
            <person name="Carey S.B."/>
            <person name="Jenkins J."/>
            <person name="Shu S."/>
            <person name="Lovell J.T."/>
            <person name="Sreedasyam A."/>
            <person name="Maumus F."/>
            <person name="Tiley G.P."/>
            <person name="Fernandez-Pozo N."/>
            <person name="Barry K."/>
            <person name="Chen C."/>
            <person name="Wang M."/>
            <person name="Lipzen A."/>
            <person name="Daum C."/>
            <person name="Saski C.A."/>
            <person name="Payton A.C."/>
            <person name="Mcbreen J.C."/>
            <person name="Conrad R.E."/>
            <person name="Kollar L.M."/>
            <person name="Olsson S."/>
            <person name="Huttunen S."/>
            <person name="Landis J.B."/>
            <person name="Wickett N.J."/>
            <person name="Johnson M.G."/>
            <person name="Rensing S.A."/>
            <person name="Grimwood J."/>
            <person name="Schmutz J."/>
            <person name="Mcdaniel S.F."/>
        </authorList>
    </citation>
    <scope>NUCLEOTIDE SEQUENCE</scope>
    <source>
        <strain evidence="4">R40</strain>
    </source>
</reference>
<feature type="domain" description="C2H2-type" evidence="3">
    <location>
        <begin position="57"/>
        <end position="85"/>
    </location>
</feature>
<dbReference type="PROSITE" id="PS50157">
    <property type="entry name" value="ZINC_FINGER_C2H2_2"/>
    <property type="match status" value="1"/>
</dbReference>
<keyword evidence="1" id="KW-0862">Zinc</keyword>
<evidence type="ECO:0000256" key="2">
    <source>
        <dbReference type="SAM" id="MobiDB-lite"/>
    </source>
</evidence>
<dbReference type="Proteomes" id="UP000822688">
    <property type="component" value="Chromosome V"/>
</dbReference>
<keyword evidence="5" id="KW-1185">Reference proteome</keyword>
<evidence type="ECO:0000313" key="4">
    <source>
        <dbReference type="EMBL" id="KAG0571454.1"/>
    </source>
</evidence>
<keyword evidence="1" id="KW-0863">Zinc-finger</keyword>
<gene>
    <name evidence="4" type="ORF">KC19_VG012500</name>
</gene>
<evidence type="ECO:0000256" key="1">
    <source>
        <dbReference type="PROSITE-ProRule" id="PRU00042"/>
    </source>
</evidence>
<comment type="caution">
    <text evidence="4">The sequence shown here is derived from an EMBL/GenBank/DDBJ whole genome shotgun (WGS) entry which is preliminary data.</text>
</comment>
<sequence>MNDDMCHSSIRVRNFRIDKRLFPYIDYLSTEFYDSPIIKWATVCRTEDSNDKGRRMFKCIYCGRLFTHKHRVNLHRYVTGCSEAPLQNGHDSTLCPYPIMEIGQGKVVEMIAKGKNLDLGRSMRKGKSVSFAADVKGGDDCEVKEDSNNDFENPQPPKGRMNRTTGANSFAWLSMRSKSKFHADACLDPMVQFRTSKQTVGRNVYHLCSSARPTRMLL</sequence>
<feature type="region of interest" description="Disordered" evidence="2">
    <location>
        <begin position="142"/>
        <end position="165"/>
    </location>
</feature>
<proteinExistence type="predicted"/>
<dbReference type="AlphaFoldDB" id="A0A8T0HKZ8"/>
<name>A0A8T0HKZ8_CERPU</name>
<protein>
    <recommendedName>
        <fullName evidence="3">C2H2-type domain-containing protein</fullName>
    </recommendedName>
</protein>
<evidence type="ECO:0000313" key="5">
    <source>
        <dbReference type="Proteomes" id="UP000822688"/>
    </source>
</evidence>
<dbReference type="GO" id="GO:0008270">
    <property type="term" value="F:zinc ion binding"/>
    <property type="evidence" value="ECO:0007669"/>
    <property type="project" value="UniProtKB-KW"/>
</dbReference>
<organism evidence="4 5">
    <name type="scientific">Ceratodon purpureus</name>
    <name type="common">Fire moss</name>
    <name type="synonym">Dicranum purpureum</name>
    <dbReference type="NCBI Taxonomy" id="3225"/>
    <lineage>
        <taxon>Eukaryota</taxon>
        <taxon>Viridiplantae</taxon>
        <taxon>Streptophyta</taxon>
        <taxon>Embryophyta</taxon>
        <taxon>Bryophyta</taxon>
        <taxon>Bryophytina</taxon>
        <taxon>Bryopsida</taxon>
        <taxon>Dicranidae</taxon>
        <taxon>Pseudoditrichales</taxon>
        <taxon>Ditrichaceae</taxon>
        <taxon>Ceratodon</taxon>
    </lineage>
</organism>
<evidence type="ECO:0000259" key="3">
    <source>
        <dbReference type="PROSITE" id="PS50157"/>
    </source>
</evidence>
<dbReference type="EMBL" id="CM026426">
    <property type="protein sequence ID" value="KAG0571454.1"/>
    <property type="molecule type" value="Genomic_DNA"/>
</dbReference>
<dbReference type="InterPro" id="IPR013087">
    <property type="entry name" value="Znf_C2H2_type"/>
</dbReference>